<evidence type="ECO:0000313" key="3">
    <source>
        <dbReference type="EMBL" id="KAH7120281.1"/>
    </source>
</evidence>
<dbReference type="AlphaFoldDB" id="A0A9P9DKK5"/>
<keyword evidence="4" id="KW-1185">Reference proteome</keyword>
<comment type="caution">
    <text evidence="3">The sequence shown here is derived from an EMBL/GenBank/DDBJ whole genome shotgun (WGS) entry which is preliminary data.</text>
</comment>
<dbReference type="PANTHER" id="PTHR28027:SF2">
    <property type="entry name" value="TRANSCRIPTIONAL REGULATOR MIT1"/>
    <property type="match status" value="1"/>
</dbReference>
<comment type="similarity">
    <text evidence="1">Belongs to the MIT1/WOR1 family.</text>
</comment>
<evidence type="ECO:0000256" key="1">
    <source>
        <dbReference type="ARBA" id="ARBA00008359"/>
    </source>
</evidence>
<accession>A0A9P9DKK5</accession>
<dbReference type="InterPro" id="IPR018608">
    <property type="entry name" value="Gti1/Pac2"/>
</dbReference>
<feature type="compositionally biased region" description="Basic residues" evidence="2">
    <location>
        <begin position="107"/>
        <end position="118"/>
    </location>
</feature>
<evidence type="ECO:0000256" key="2">
    <source>
        <dbReference type="SAM" id="MobiDB-lite"/>
    </source>
</evidence>
<dbReference type="OrthoDB" id="5319641at2759"/>
<dbReference type="Proteomes" id="UP000717696">
    <property type="component" value="Unassembled WGS sequence"/>
</dbReference>
<sequence length="300" mass="33442">MDTSPISGFTTADGLSNPLNPTFEGHISSTIDALILFEACLSRQLDHVPRRPEERERQDLIKSGNVFIHEEHASGVKRWTDGVSWSPSRILGNFLIYRELGKPFPPGKRKHALKKSKKVQQSGISKPDSSRPTNGMPYAGMGPSTHGNDAERALIGSLIDSYSFKPDGLVKKTISITYHGVPRHLVSYYKVEDVISGRLITPTKHPSLRAIVPRSELLMSQNFRAPIDEVECNPDERYATGMYGALPCDNGLHAGRSLLQCVSIVTRDRSFRGLRRNLAPPIPSYGINEHDNVDMMEERR</sequence>
<name>A0A9P9DKK5_9HYPO</name>
<reference evidence="3" key="1">
    <citation type="journal article" date="2021" name="Nat. Commun.">
        <title>Genetic determinants of endophytism in the Arabidopsis root mycobiome.</title>
        <authorList>
            <person name="Mesny F."/>
            <person name="Miyauchi S."/>
            <person name="Thiergart T."/>
            <person name="Pickel B."/>
            <person name="Atanasova L."/>
            <person name="Karlsson M."/>
            <person name="Huettel B."/>
            <person name="Barry K.W."/>
            <person name="Haridas S."/>
            <person name="Chen C."/>
            <person name="Bauer D."/>
            <person name="Andreopoulos W."/>
            <person name="Pangilinan J."/>
            <person name="LaButti K."/>
            <person name="Riley R."/>
            <person name="Lipzen A."/>
            <person name="Clum A."/>
            <person name="Drula E."/>
            <person name="Henrissat B."/>
            <person name="Kohler A."/>
            <person name="Grigoriev I.V."/>
            <person name="Martin F.M."/>
            <person name="Hacquard S."/>
        </authorList>
    </citation>
    <scope>NUCLEOTIDE SEQUENCE</scope>
    <source>
        <strain evidence="3">MPI-CAGE-AT-0021</strain>
    </source>
</reference>
<dbReference type="GO" id="GO:0003677">
    <property type="term" value="F:DNA binding"/>
    <property type="evidence" value="ECO:0007669"/>
    <property type="project" value="TreeGrafter"/>
</dbReference>
<dbReference type="PANTHER" id="PTHR28027">
    <property type="entry name" value="TRANSCRIPTIONAL REGULATOR MIT1"/>
    <property type="match status" value="1"/>
</dbReference>
<organism evidence="3 4">
    <name type="scientific">Dactylonectria estremocensis</name>
    <dbReference type="NCBI Taxonomy" id="1079267"/>
    <lineage>
        <taxon>Eukaryota</taxon>
        <taxon>Fungi</taxon>
        <taxon>Dikarya</taxon>
        <taxon>Ascomycota</taxon>
        <taxon>Pezizomycotina</taxon>
        <taxon>Sordariomycetes</taxon>
        <taxon>Hypocreomycetidae</taxon>
        <taxon>Hypocreales</taxon>
        <taxon>Nectriaceae</taxon>
        <taxon>Dactylonectria</taxon>
    </lineage>
</organism>
<proteinExistence type="inferred from homology"/>
<protein>
    <submittedName>
        <fullName evidence="3">Gti1/Pac2 family-domain-containing protein</fullName>
    </submittedName>
</protein>
<dbReference type="Pfam" id="PF09729">
    <property type="entry name" value="Gti1_Pac2"/>
    <property type="match status" value="1"/>
</dbReference>
<dbReference type="EMBL" id="JAGMUU010000028">
    <property type="protein sequence ID" value="KAH7120281.1"/>
    <property type="molecule type" value="Genomic_DNA"/>
</dbReference>
<feature type="region of interest" description="Disordered" evidence="2">
    <location>
        <begin position="106"/>
        <end position="147"/>
    </location>
</feature>
<evidence type="ECO:0000313" key="4">
    <source>
        <dbReference type="Proteomes" id="UP000717696"/>
    </source>
</evidence>
<gene>
    <name evidence="3" type="ORF">B0J13DRAFT_457312</name>
</gene>